<protein>
    <submittedName>
        <fullName evidence="1">Uncharacterized protein</fullName>
    </submittedName>
</protein>
<comment type="caution">
    <text evidence="1">The sequence shown here is derived from an EMBL/GenBank/DDBJ whole genome shotgun (WGS) entry which is preliminary data.</text>
</comment>
<reference evidence="1" key="1">
    <citation type="submission" date="2018-11" db="EMBL/GenBank/DDBJ databases">
        <authorList>
            <consortium name="Pathogen Informatics"/>
        </authorList>
    </citation>
    <scope>NUCLEOTIDE SEQUENCE</scope>
</reference>
<dbReference type="Proteomes" id="UP000784294">
    <property type="component" value="Unassembled WGS sequence"/>
</dbReference>
<keyword evidence="2" id="KW-1185">Reference proteome</keyword>
<evidence type="ECO:0000313" key="2">
    <source>
        <dbReference type="Proteomes" id="UP000784294"/>
    </source>
</evidence>
<evidence type="ECO:0000313" key="1">
    <source>
        <dbReference type="EMBL" id="VEL06974.1"/>
    </source>
</evidence>
<proteinExistence type="predicted"/>
<dbReference type="AlphaFoldDB" id="A0A3S4ZTV5"/>
<organism evidence="1 2">
    <name type="scientific">Protopolystoma xenopodis</name>
    <dbReference type="NCBI Taxonomy" id="117903"/>
    <lineage>
        <taxon>Eukaryota</taxon>
        <taxon>Metazoa</taxon>
        <taxon>Spiralia</taxon>
        <taxon>Lophotrochozoa</taxon>
        <taxon>Platyhelminthes</taxon>
        <taxon>Monogenea</taxon>
        <taxon>Polyopisthocotylea</taxon>
        <taxon>Polystomatidea</taxon>
        <taxon>Polystomatidae</taxon>
        <taxon>Protopolystoma</taxon>
    </lineage>
</organism>
<accession>A0A3S4ZTV5</accession>
<name>A0A3S4ZTV5_9PLAT</name>
<gene>
    <name evidence="1" type="ORF">PXEA_LOCUS414</name>
</gene>
<dbReference type="EMBL" id="CAAALY010000753">
    <property type="protein sequence ID" value="VEL06974.1"/>
    <property type="molecule type" value="Genomic_DNA"/>
</dbReference>
<sequence>MVLVSVVSFSEMVDGVLTQTRLVRPPGCPDRVSFVWPNDRLADGKSHDLLILCRQSDQSADRTDCIFA</sequence>